<accession>A0A3M5IXZ2</accession>
<reference evidence="2 3" key="1">
    <citation type="submission" date="2018-08" db="EMBL/GenBank/DDBJ databases">
        <title>Recombination of ecologically and evolutionarily significant loci maintains genetic cohesion in the Pseudomonas syringae species complex.</title>
        <authorList>
            <person name="Dillon M."/>
            <person name="Thakur S."/>
            <person name="Almeida R.N.D."/>
            <person name="Weir B.S."/>
            <person name="Guttman D.S."/>
        </authorList>
    </citation>
    <scope>NUCLEOTIDE SEQUENCE [LARGE SCALE GENOMIC DNA]</scope>
    <source>
        <strain evidence="2 3">ICMP 6941</strain>
    </source>
</reference>
<name>A0A3M5IXZ2_PSEA0</name>
<proteinExistence type="predicted"/>
<evidence type="ECO:0000313" key="3">
    <source>
        <dbReference type="Proteomes" id="UP000276194"/>
    </source>
</evidence>
<evidence type="ECO:0008006" key="4">
    <source>
        <dbReference type="Google" id="ProtNLM"/>
    </source>
</evidence>
<evidence type="ECO:0000313" key="2">
    <source>
        <dbReference type="EMBL" id="RMT15460.1"/>
    </source>
</evidence>
<dbReference type="EMBL" id="RBTD01000385">
    <property type="protein sequence ID" value="RMT15460.1"/>
    <property type="molecule type" value="Genomic_DNA"/>
</dbReference>
<protein>
    <recommendedName>
        <fullName evidence="4">Integrase regulator R</fullName>
    </recommendedName>
</protein>
<dbReference type="AlphaFoldDB" id="A0A3M5IXZ2"/>
<dbReference type="Pfam" id="PF11358">
    <property type="entry name" value="DUF3158"/>
    <property type="match status" value="1"/>
</dbReference>
<gene>
    <name evidence="2" type="ORF">ALP52_02634</name>
</gene>
<organism evidence="2 3">
    <name type="scientific">Pseudomonas amygdali pv. mori</name>
    <dbReference type="NCBI Taxonomy" id="34065"/>
    <lineage>
        <taxon>Bacteria</taxon>
        <taxon>Pseudomonadati</taxon>
        <taxon>Pseudomonadota</taxon>
        <taxon>Gammaproteobacteria</taxon>
        <taxon>Pseudomonadales</taxon>
        <taxon>Pseudomonadaceae</taxon>
        <taxon>Pseudomonas</taxon>
        <taxon>Pseudomonas amygdali</taxon>
    </lineage>
</organism>
<evidence type="ECO:0000256" key="1">
    <source>
        <dbReference type="SAM" id="MobiDB-lite"/>
    </source>
</evidence>
<dbReference type="InterPro" id="IPR021502">
    <property type="entry name" value="DUF3158"/>
</dbReference>
<feature type="region of interest" description="Disordered" evidence="1">
    <location>
        <begin position="1"/>
        <end position="31"/>
    </location>
</feature>
<comment type="caution">
    <text evidence="2">The sequence shown here is derived from an EMBL/GenBank/DDBJ whole genome shotgun (WGS) entry which is preliminary data.</text>
</comment>
<sequence length="233" mass="26085">MQVCPSPRHCIKQSSGRRPRGRLRRCHDTGPASPRTAWFRVRRVSGAKQQTANGKELQQGAFQPLQQEAFSTLQHAPFLKGLLKPFKGKGGMLQLAELCRSLEVDLNALAEDQVLAQANRHPYTLLPVRMVRQRTSAGTVFLRWQEMGTRQMGVNVWSSLLADPRTPESLLQDLHSMEQQRVALNMQISLVHTIGRQAAECAEKMAQADAVYSGRLQQINQSRGDTPPPTREA</sequence>
<feature type="compositionally biased region" description="Basic residues" evidence="1">
    <location>
        <begin position="9"/>
        <end position="25"/>
    </location>
</feature>
<dbReference type="Proteomes" id="UP000276194">
    <property type="component" value="Unassembled WGS sequence"/>
</dbReference>